<keyword evidence="1" id="KW-0732">Signal</keyword>
<reference evidence="2" key="1">
    <citation type="journal article" date="2020" name="New Phytol.">
        <title>Comparative genomics reveals dynamic genome evolution in host specialist ectomycorrhizal fungi.</title>
        <authorList>
            <person name="Lofgren L.A."/>
            <person name="Nguyen N.H."/>
            <person name="Vilgalys R."/>
            <person name="Ruytinx J."/>
            <person name="Liao H.L."/>
            <person name="Branco S."/>
            <person name="Kuo A."/>
            <person name="LaButti K."/>
            <person name="Lipzen A."/>
            <person name="Andreopoulos W."/>
            <person name="Pangilinan J."/>
            <person name="Riley R."/>
            <person name="Hundley H."/>
            <person name="Na H."/>
            <person name="Barry K."/>
            <person name="Grigoriev I.V."/>
            <person name="Stajich J.E."/>
            <person name="Kennedy P.G."/>
        </authorList>
    </citation>
    <scope>NUCLEOTIDE SEQUENCE</scope>
    <source>
        <strain evidence="2">FC203</strain>
    </source>
</reference>
<keyword evidence="3" id="KW-1185">Reference proteome</keyword>
<proteinExistence type="predicted"/>
<dbReference type="EMBL" id="JABBWK010000086">
    <property type="protein sequence ID" value="KAG1893992.1"/>
    <property type="molecule type" value="Genomic_DNA"/>
</dbReference>
<sequence length="148" mass="15885">MHFCHPALLPSSLVLLTVPGPPISAFWMPSLASSCTSAILHCCHPLSSSSPSWGHQSQPSGCHHQLLLALLPSPSCTPRPLTSPQPSPSIYPLWYLSYISGYLLPPPLSSQPLWHPSYLRLSSASPNVANGALSTHYSPVEQDSQPAE</sequence>
<evidence type="ECO:0000313" key="3">
    <source>
        <dbReference type="Proteomes" id="UP001195769"/>
    </source>
</evidence>
<comment type="caution">
    <text evidence="2">The sequence shown here is derived from an EMBL/GenBank/DDBJ whole genome shotgun (WGS) entry which is preliminary data.</text>
</comment>
<dbReference type="GeneID" id="64662476"/>
<name>A0AAD4DUG9_9AGAM</name>
<organism evidence="2 3">
    <name type="scientific">Suillus fuscotomentosus</name>
    <dbReference type="NCBI Taxonomy" id="1912939"/>
    <lineage>
        <taxon>Eukaryota</taxon>
        <taxon>Fungi</taxon>
        <taxon>Dikarya</taxon>
        <taxon>Basidiomycota</taxon>
        <taxon>Agaricomycotina</taxon>
        <taxon>Agaricomycetes</taxon>
        <taxon>Agaricomycetidae</taxon>
        <taxon>Boletales</taxon>
        <taxon>Suillineae</taxon>
        <taxon>Suillaceae</taxon>
        <taxon>Suillus</taxon>
    </lineage>
</organism>
<dbReference type="Proteomes" id="UP001195769">
    <property type="component" value="Unassembled WGS sequence"/>
</dbReference>
<dbReference type="AlphaFoldDB" id="A0AAD4DUG9"/>
<dbReference type="RefSeq" id="XP_041219568.1">
    <property type="nucleotide sequence ID" value="XM_041368178.1"/>
</dbReference>
<evidence type="ECO:0000256" key="1">
    <source>
        <dbReference type="SAM" id="SignalP"/>
    </source>
</evidence>
<gene>
    <name evidence="2" type="ORF">F5891DRAFT_1195687</name>
</gene>
<feature type="signal peptide" evidence="1">
    <location>
        <begin position="1"/>
        <end position="25"/>
    </location>
</feature>
<evidence type="ECO:0000313" key="2">
    <source>
        <dbReference type="EMBL" id="KAG1893992.1"/>
    </source>
</evidence>
<protein>
    <submittedName>
        <fullName evidence="2">Uncharacterized protein</fullName>
    </submittedName>
</protein>
<accession>A0AAD4DUG9</accession>
<feature type="chain" id="PRO_5042227811" evidence="1">
    <location>
        <begin position="26"/>
        <end position="148"/>
    </location>
</feature>